<proteinExistence type="predicted"/>
<protein>
    <submittedName>
        <fullName evidence="1">Uncharacterized protein</fullName>
    </submittedName>
</protein>
<gene>
    <name evidence="1" type="ORF">DFJ75_0029</name>
</gene>
<evidence type="ECO:0000313" key="2">
    <source>
        <dbReference type="Proteomes" id="UP000274762"/>
    </source>
</evidence>
<comment type="caution">
    <text evidence="1">The sequence shown here is derived from an EMBL/GenBank/DDBJ whole genome shotgun (WGS) entry which is preliminary data.</text>
</comment>
<reference evidence="1 2" key="1">
    <citation type="submission" date="2018-10" db="EMBL/GenBank/DDBJ databases">
        <title>Sequencing the genomes of 1000 actinobacteria strains.</title>
        <authorList>
            <person name="Klenk H.-P."/>
        </authorList>
    </citation>
    <scope>NUCLEOTIDE SEQUENCE [LARGE SCALE GENOMIC DNA]</scope>
    <source>
        <strain evidence="1 2">DSM 44343</strain>
    </source>
</reference>
<organism evidence="1 2">
    <name type="scientific">Williamsia marianensis</name>
    <dbReference type="NCBI Taxonomy" id="85044"/>
    <lineage>
        <taxon>Bacteria</taxon>
        <taxon>Bacillati</taxon>
        <taxon>Actinomycetota</taxon>
        <taxon>Actinomycetes</taxon>
        <taxon>Mycobacteriales</taxon>
        <taxon>Nocardiaceae</taxon>
        <taxon>Williamsia</taxon>
    </lineage>
</organism>
<evidence type="ECO:0000313" key="1">
    <source>
        <dbReference type="EMBL" id="RKR93250.1"/>
    </source>
</evidence>
<accession>A0A495JWE4</accession>
<name>A0A495JWE4_WILMA</name>
<dbReference type="AlphaFoldDB" id="A0A495JWE4"/>
<sequence length="190" mass="21067">MRVCVTYQRPYPLSDLLSRSPQETSLQVGAKSEGARKFGCRLRQNGGMEDLPDDFAIALGRVLYLGGRVEMLLDRLLTRPGGQPLRLGLSGAQLIKELRKIITSAEPAEAIVDGYEAMHEGRNHLVHGAHQYANGVLWTWREPSRAKGNAALSFQFGLEHLQGTAQSWQNLADAVYEELRRRNPSAAEAD</sequence>
<dbReference type="Proteomes" id="UP000274762">
    <property type="component" value="Unassembled WGS sequence"/>
</dbReference>
<dbReference type="EMBL" id="RBKV01000001">
    <property type="protein sequence ID" value="RKR93250.1"/>
    <property type="molecule type" value="Genomic_DNA"/>
</dbReference>